<dbReference type="AlphaFoldDB" id="E6LML7"/>
<sequence>MERQILYIIDKDYKSISDFLKSKGYTASNIAKLKKYENGILLNGIWAYMNQKPARFDRLLVRVCEYNNSENILPVCIKLDIKYEDDDIVVVNKPSDMPIHPSLNNYDNSMANALMYYYRDKNFVFRCINRLDRDTTGLTVVAKHFLSAGILNTSMQRREIKRIYNAIVEDDGSLTDSGSIDAPISREDNTLIKRRVSANGHRAITHYKILKRMRGASLIELGLETGRTHQIRVHMSHIGHPLVGDYLYNEKYYDKDNVRPLLHSKSLDLLQPLTGKRLHLECELPTDFTERIDRKEYV</sequence>
<reference evidence="6 7" key="1">
    <citation type="submission" date="2010-12" db="EMBL/GenBank/DDBJ databases">
        <authorList>
            <person name="Muzny D."/>
            <person name="Qin X."/>
            <person name="Deng J."/>
            <person name="Jiang H."/>
            <person name="Liu Y."/>
            <person name="Qu J."/>
            <person name="Song X.-Z."/>
            <person name="Zhang L."/>
            <person name="Thornton R."/>
            <person name="Coyle M."/>
            <person name="Francisco L."/>
            <person name="Jackson L."/>
            <person name="Javaid M."/>
            <person name="Korchina V."/>
            <person name="Kovar C."/>
            <person name="Mata R."/>
            <person name="Mathew T."/>
            <person name="Ngo R."/>
            <person name="Nguyen L."/>
            <person name="Nguyen N."/>
            <person name="Okwuonu G."/>
            <person name="Ongeri F."/>
            <person name="Pham C."/>
            <person name="Simmons D."/>
            <person name="Wilczek-Boney K."/>
            <person name="Hale W."/>
            <person name="Jakkamsetti A."/>
            <person name="Pham P."/>
            <person name="Ruth R."/>
            <person name="San Lucas F."/>
            <person name="Warren J."/>
            <person name="Zhang J."/>
            <person name="Zhao Z."/>
            <person name="Zhou C."/>
            <person name="Zhu D."/>
            <person name="Lee S."/>
            <person name="Bess C."/>
            <person name="Blankenburg K."/>
            <person name="Forbes L."/>
            <person name="Fu Q."/>
            <person name="Gubbala S."/>
            <person name="Hirani K."/>
            <person name="Jayaseelan J.C."/>
            <person name="Lara F."/>
            <person name="Munidasa M."/>
            <person name="Palculict T."/>
            <person name="Patil S."/>
            <person name="Pu L.-L."/>
            <person name="Saada N."/>
            <person name="Tang L."/>
            <person name="Weissenberger G."/>
            <person name="Zhu Y."/>
            <person name="Hemphill L."/>
            <person name="Shang Y."/>
            <person name="Youmans B."/>
            <person name="Ayvaz T."/>
            <person name="Ross M."/>
            <person name="Santibanez J."/>
            <person name="Aqrawi P."/>
            <person name="Gross S."/>
            <person name="Joshi V."/>
            <person name="Fowler G."/>
            <person name="Nazareth L."/>
            <person name="Reid J."/>
            <person name="Worley K."/>
            <person name="Petrosino J."/>
            <person name="Highlander S."/>
            <person name="Gibbs R."/>
        </authorList>
    </citation>
    <scope>NUCLEOTIDE SEQUENCE [LARGE SCALE GENOMIC DNA]</scope>
    <source>
        <strain evidence="6 7">DSM 3986</strain>
    </source>
</reference>
<evidence type="ECO:0000313" key="7">
    <source>
        <dbReference type="Proteomes" id="UP000003434"/>
    </source>
</evidence>
<protein>
    <recommendedName>
        <fullName evidence="4">Pseudouridine synthase</fullName>
        <ecNumber evidence="4">5.4.99.-</ecNumber>
    </recommendedName>
</protein>
<evidence type="ECO:0000256" key="2">
    <source>
        <dbReference type="ARBA" id="ARBA00010876"/>
    </source>
</evidence>
<dbReference type="GO" id="GO:0140098">
    <property type="term" value="F:catalytic activity, acting on RNA"/>
    <property type="evidence" value="ECO:0007669"/>
    <property type="project" value="UniProtKB-ARBA"/>
</dbReference>
<dbReference type="EC" id="5.4.99.-" evidence="4"/>
<dbReference type="InterPro" id="IPR006225">
    <property type="entry name" value="PsdUridine_synth_RluC/D"/>
</dbReference>
<dbReference type="EMBL" id="AEPW01000049">
    <property type="protein sequence ID" value="EFU76926.1"/>
    <property type="molecule type" value="Genomic_DNA"/>
</dbReference>
<proteinExistence type="inferred from homology"/>
<gene>
    <name evidence="6" type="ORF">HMPREF0381_1202</name>
</gene>
<dbReference type="Pfam" id="PF00849">
    <property type="entry name" value="PseudoU_synth_2"/>
    <property type="match status" value="1"/>
</dbReference>
<evidence type="ECO:0000256" key="4">
    <source>
        <dbReference type="RuleBase" id="RU362028"/>
    </source>
</evidence>
<dbReference type="CDD" id="cd02869">
    <property type="entry name" value="PseudoU_synth_RluA_like"/>
    <property type="match status" value="1"/>
</dbReference>
<dbReference type="NCBIfam" id="TIGR00005">
    <property type="entry name" value="rluA_subfam"/>
    <property type="match status" value="1"/>
</dbReference>
<keyword evidence="4 6" id="KW-0413">Isomerase</keyword>
<comment type="similarity">
    <text evidence="2 4">Belongs to the pseudouridine synthase RluA family.</text>
</comment>
<dbReference type="Gene3D" id="3.30.2350.10">
    <property type="entry name" value="Pseudouridine synthase"/>
    <property type="match status" value="1"/>
</dbReference>
<comment type="caution">
    <text evidence="6">The sequence shown here is derived from an EMBL/GenBank/DDBJ whole genome shotgun (WGS) entry which is preliminary data.</text>
</comment>
<dbReference type="SUPFAM" id="SSF55120">
    <property type="entry name" value="Pseudouridine synthase"/>
    <property type="match status" value="1"/>
</dbReference>
<dbReference type="GO" id="GO:0003723">
    <property type="term" value="F:RNA binding"/>
    <property type="evidence" value="ECO:0007669"/>
    <property type="project" value="InterPro"/>
</dbReference>
<dbReference type="PANTHER" id="PTHR21600:SF44">
    <property type="entry name" value="RIBOSOMAL LARGE SUBUNIT PSEUDOURIDINE SYNTHASE D"/>
    <property type="match status" value="1"/>
</dbReference>
<evidence type="ECO:0000256" key="3">
    <source>
        <dbReference type="PIRSR" id="PIRSR606225-1"/>
    </source>
</evidence>
<evidence type="ECO:0000256" key="1">
    <source>
        <dbReference type="ARBA" id="ARBA00000073"/>
    </source>
</evidence>
<dbReference type="InterPro" id="IPR050188">
    <property type="entry name" value="RluA_PseudoU_synthase"/>
</dbReference>
<dbReference type="InterPro" id="IPR006145">
    <property type="entry name" value="PsdUridine_synth_RsuA/RluA"/>
</dbReference>
<evidence type="ECO:0000259" key="5">
    <source>
        <dbReference type="Pfam" id="PF00849"/>
    </source>
</evidence>
<name>E6LML7_9FIRM</name>
<dbReference type="Proteomes" id="UP000003434">
    <property type="component" value="Unassembled WGS sequence"/>
</dbReference>
<organism evidence="6 7">
    <name type="scientific">Lachnoanaerobaculum saburreum DSM 3986</name>
    <dbReference type="NCBI Taxonomy" id="887325"/>
    <lineage>
        <taxon>Bacteria</taxon>
        <taxon>Bacillati</taxon>
        <taxon>Bacillota</taxon>
        <taxon>Clostridia</taxon>
        <taxon>Lachnospirales</taxon>
        <taxon>Lachnospiraceae</taxon>
        <taxon>Lachnoanaerobaculum</taxon>
    </lineage>
</organism>
<comment type="function">
    <text evidence="4">Responsible for synthesis of pseudouridine from uracil.</text>
</comment>
<dbReference type="InterPro" id="IPR020103">
    <property type="entry name" value="PsdUridine_synth_cat_dom_sf"/>
</dbReference>
<accession>E6LML7</accession>
<dbReference type="RefSeq" id="WP_008750969.1">
    <property type="nucleotide sequence ID" value="NZ_GL622296.1"/>
</dbReference>
<dbReference type="GO" id="GO:0000455">
    <property type="term" value="P:enzyme-directed rRNA pseudouridine synthesis"/>
    <property type="evidence" value="ECO:0007669"/>
    <property type="project" value="TreeGrafter"/>
</dbReference>
<evidence type="ECO:0000313" key="6">
    <source>
        <dbReference type="EMBL" id="EFU76926.1"/>
    </source>
</evidence>
<dbReference type="eggNOG" id="COG0564">
    <property type="taxonomic scope" value="Bacteria"/>
</dbReference>
<dbReference type="PANTHER" id="PTHR21600">
    <property type="entry name" value="MITOCHONDRIAL RNA PSEUDOURIDINE SYNTHASE"/>
    <property type="match status" value="1"/>
</dbReference>
<dbReference type="HOGENOM" id="CLU_016902_4_4_9"/>
<feature type="active site" evidence="3">
    <location>
        <position position="132"/>
    </location>
</feature>
<feature type="domain" description="Pseudouridine synthase RsuA/RluA-like" evidence="5">
    <location>
        <begin position="87"/>
        <end position="237"/>
    </location>
</feature>
<dbReference type="GO" id="GO:0009982">
    <property type="term" value="F:pseudouridine synthase activity"/>
    <property type="evidence" value="ECO:0007669"/>
    <property type="project" value="InterPro"/>
</dbReference>
<comment type="catalytic activity">
    <reaction evidence="1 4">
        <text>a uridine in RNA = a pseudouridine in RNA</text>
        <dbReference type="Rhea" id="RHEA:48348"/>
        <dbReference type="Rhea" id="RHEA-COMP:12068"/>
        <dbReference type="Rhea" id="RHEA-COMP:12069"/>
        <dbReference type="ChEBI" id="CHEBI:65314"/>
        <dbReference type="ChEBI" id="CHEBI:65315"/>
    </reaction>
</comment>